<comment type="similarity">
    <text evidence="1">Belongs to the 'GDSL' lipolytic enzyme family.</text>
</comment>
<reference evidence="3" key="1">
    <citation type="submission" date="2019-12" db="EMBL/GenBank/DDBJ databases">
        <title>Genome sequencing and annotation of Brassica cretica.</title>
        <authorList>
            <person name="Studholme D.J."/>
            <person name="Sarris P.F."/>
        </authorList>
    </citation>
    <scope>NUCLEOTIDE SEQUENCE</scope>
    <source>
        <strain evidence="3">PFS-001/15</strain>
        <tissue evidence="3">Leaf</tissue>
    </source>
</reference>
<accession>A0A8S9IK69</accession>
<dbReference type="InterPro" id="IPR036514">
    <property type="entry name" value="SGNH_hydro_sf"/>
</dbReference>
<dbReference type="PANTHER" id="PTHR22835">
    <property type="entry name" value="ZINC FINGER FYVE DOMAIN CONTAINING PROTEIN"/>
    <property type="match status" value="1"/>
</dbReference>
<proteinExistence type="inferred from homology"/>
<dbReference type="AlphaFoldDB" id="A0A8S9IK69"/>
<dbReference type="EMBL" id="QGKW02001911">
    <property type="protein sequence ID" value="KAF2569755.1"/>
    <property type="molecule type" value="Genomic_DNA"/>
</dbReference>
<gene>
    <name evidence="3" type="ORF">F2Q68_00027528</name>
</gene>
<protein>
    <submittedName>
        <fullName evidence="3">Uncharacterized protein</fullName>
    </submittedName>
</protein>
<feature type="signal peptide" evidence="2">
    <location>
        <begin position="1"/>
        <end position="19"/>
    </location>
</feature>
<dbReference type="Gene3D" id="3.40.50.1110">
    <property type="entry name" value="SGNH hydrolase"/>
    <property type="match status" value="1"/>
</dbReference>
<keyword evidence="2" id="KW-0732">Signal</keyword>
<evidence type="ECO:0000313" key="3">
    <source>
        <dbReference type="EMBL" id="KAF2569755.1"/>
    </source>
</evidence>
<evidence type="ECO:0000313" key="4">
    <source>
        <dbReference type="Proteomes" id="UP000712281"/>
    </source>
</evidence>
<evidence type="ECO:0000256" key="1">
    <source>
        <dbReference type="ARBA" id="ARBA00008668"/>
    </source>
</evidence>
<name>A0A8S9IK69_BRACR</name>
<evidence type="ECO:0000256" key="2">
    <source>
        <dbReference type="SAM" id="SignalP"/>
    </source>
</evidence>
<comment type="caution">
    <text evidence="3">The sequence shown here is derived from an EMBL/GenBank/DDBJ whole genome shotgun (WGS) entry which is preliminary data.</text>
</comment>
<sequence length="145" mass="16039">MKINILVIVAFSFLIAARSLPVKQTLNYESIFNFGDSLSDTGNFLISSDVNSPSIGRPPYGQTFFNRSTGRCSDGRLIIDFIGGGAKFPLWMVELWSGELCSSDLCMGDAWTSGLWTGDVWTGDIWTDDVWTSEEAGVGFWPLMF</sequence>
<feature type="chain" id="PRO_5035885464" evidence="2">
    <location>
        <begin position="20"/>
        <end position="145"/>
    </location>
</feature>
<dbReference type="Proteomes" id="UP000712281">
    <property type="component" value="Unassembled WGS sequence"/>
</dbReference>
<dbReference type="PANTHER" id="PTHR22835:SF659">
    <property type="entry name" value="GDSL LIPASE_ACYLHYDROLASE, PUTATIVE (AFU_ORTHOLOGUE AFUA_2G00510)-RELATED"/>
    <property type="match status" value="1"/>
</dbReference>
<organism evidence="3 4">
    <name type="scientific">Brassica cretica</name>
    <name type="common">Mustard</name>
    <dbReference type="NCBI Taxonomy" id="69181"/>
    <lineage>
        <taxon>Eukaryota</taxon>
        <taxon>Viridiplantae</taxon>
        <taxon>Streptophyta</taxon>
        <taxon>Embryophyta</taxon>
        <taxon>Tracheophyta</taxon>
        <taxon>Spermatophyta</taxon>
        <taxon>Magnoliopsida</taxon>
        <taxon>eudicotyledons</taxon>
        <taxon>Gunneridae</taxon>
        <taxon>Pentapetalae</taxon>
        <taxon>rosids</taxon>
        <taxon>malvids</taxon>
        <taxon>Brassicales</taxon>
        <taxon>Brassicaceae</taxon>
        <taxon>Brassiceae</taxon>
        <taxon>Brassica</taxon>
    </lineage>
</organism>